<sequence length="98" mass="11434">MKETSGIPYDGMLTTNEIKDLLSMYITPFRDMCIRTSEQSEVKISKGRAISLMLDKLSKVQLNELINQLYLMRKKRQNELCYIQYILIAILGRERQTG</sequence>
<dbReference type="Proteomes" id="UP000322139">
    <property type="component" value="Unassembled WGS sequence"/>
</dbReference>
<dbReference type="AlphaFoldDB" id="A0A5D4RFR6"/>
<accession>A0A5D4RFR6</accession>
<evidence type="ECO:0000313" key="1">
    <source>
        <dbReference type="EMBL" id="TYS50245.1"/>
    </source>
</evidence>
<proteinExistence type="predicted"/>
<dbReference type="EMBL" id="VTER01000003">
    <property type="protein sequence ID" value="TYS50245.1"/>
    <property type="molecule type" value="Genomic_DNA"/>
</dbReference>
<organism evidence="1 2">
    <name type="scientific">Bacillus infantis</name>
    <dbReference type="NCBI Taxonomy" id="324767"/>
    <lineage>
        <taxon>Bacteria</taxon>
        <taxon>Bacillati</taxon>
        <taxon>Bacillota</taxon>
        <taxon>Bacilli</taxon>
        <taxon>Bacillales</taxon>
        <taxon>Bacillaceae</taxon>
        <taxon>Bacillus</taxon>
    </lineage>
</organism>
<reference evidence="1 2" key="1">
    <citation type="submission" date="2019-08" db="EMBL/GenBank/DDBJ databases">
        <title>Bacillus genomes from the desert of Cuatro Cienegas, Coahuila.</title>
        <authorList>
            <person name="Olmedo-Alvarez G."/>
        </authorList>
    </citation>
    <scope>NUCLEOTIDE SEQUENCE [LARGE SCALE GENOMIC DNA]</scope>
    <source>
        <strain evidence="1 2">CH446_14T</strain>
    </source>
</reference>
<evidence type="ECO:0000313" key="2">
    <source>
        <dbReference type="Proteomes" id="UP000322139"/>
    </source>
</evidence>
<protein>
    <submittedName>
        <fullName evidence="1">Uncharacterized protein</fullName>
    </submittedName>
</protein>
<dbReference type="RefSeq" id="WP_148974053.1">
    <property type="nucleotide sequence ID" value="NZ_JAIVAO010000001.1"/>
</dbReference>
<comment type="caution">
    <text evidence="1">The sequence shown here is derived from an EMBL/GenBank/DDBJ whole genome shotgun (WGS) entry which is preliminary data.</text>
</comment>
<name>A0A5D4RFR6_9BACI</name>
<gene>
    <name evidence="1" type="ORF">FZD51_06775</name>
</gene>